<reference evidence="1" key="1">
    <citation type="submission" date="2014-05" db="EMBL/GenBank/DDBJ databases">
        <authorList>
            <person name="Chronopoulou M."/>
        </authorList>
    </citation>
    <scope>NUCLEOTIDE SEQUENCE</scope>
    <source>
        <tissue evidence="1">Whole organism</tissue>
    </source>
</reference>
<dbReference type="AlphaFoldDB" id="A0A0K2UUU1"/>
<evidence type="ECO:0000313" key="1">
    <source>
        <dbReference type="EMBL" id="CDW41446.1"/>
    </source>
</evidence>
<organism evidence="1">
    <name type="scientific">Lepeophtheirus salmonis</name>
    <name type="common">Salmon louse</name>
    <name type="synonym">Caligus salmonis</name>
    <dbReference type="NCBI Taxonomy" id="72036"/>
    <lineage>
        <taxon>Eukaryota</taxon>
        <taxon>Metazoa</taxon>
        <taxon>Ecdysozoa</taxon>
        <taxon>Arthropoda</taxon>
        <taxon>Crustacea</taxon>
        <taxon>Multicrustacea</taxon>
        <taxon>Hexanauplia</taxon>
        <taxon>Copepoda</taxon>
        <taxon>Siphonostomatoida</taxon>
        <taxon>Caligidae</taxon>
        <taxon>Lepeophtheirus</taxon>
    </lineage>
</organism>
<proteinExistence type="predicted"/>
<name>A0A0K2UUU1_LEPSM</name>
<dbReference type="EMBL" id="HACA01024085">
    <property type="protein sequence ID" value="CDW41446.1"/>
    <property type="molecule type" value="Transcribed_RNA"/>
</dbReference>
<accession>A0A0K2UUU1</accession>
<sequence>MKQQLRNTYSWRYQKLRKTINFSRIIFEVLQLMEEKNINGERKGLAGISGVSWKILEILGALFINCMIYELPTSVKYLNISCVLKPLVSTVNFILDMHSISVSSKFFFKKMILISLTRLITRFYNLRMK</sequence>
<protein>
    <submittedName>
        <fullName evidence="1">Uncharacterized protein</fullName>
    </submittedName>
</protein>